<reference evidence="1 2" key="1">
    <citation type="submission" date="2015-04" db="EMBL/GenBank/DDBJ databases">
        <title>Whole genome shotgun sequence of Sphingomonas changbaiensis NBRC 104936.</title>
        <authorList>
            <person name="Katano-Makiyama Y."/>
            <person name="Hosoyama A."/>
            <person name="Hashimoto M."/>
            <person name="Noguchi M."/>
            <person name="Tsuchikane K."/>
            <person name="Ohji S."/>
            <person name="Yamazoe A."/>
            <person name="Ichikawa N."/>
            <person name="Kimura A."/>
            <person name="Fujita N."/>
        </authorList>
    </citation>
    <scope>NUCLEOTIDE SEQUENCE [LARGE SCALE GENOMIC DNA]</scope>
    <source>
        <strain evidence="1 2">NBRC 104936</strain>
    </source>
</reference>
<dbReference type="AlphaFoldDB" id="A0A0E9MNN0"/>
<evidence type="ECO:0000313" key="1">
    <source>
        <dbReference type="EMBL" id="GAO39154.1"/>
    </source>
</evidence>
<gene>
    <name evidence="1" type="ORF">SCH01S_28_00120</name>
</gene>
<dbReference type="RefSeq" id="WP_046347994.1">
    <property type="nucleotide sequence ID" value="NZ_BBWU01000028.1"/>
</dbReference>
<sequence length="65" mass="6983">MNDDDVSVGEVERRQQLLRDHIAENDRLIGEAAQRVATSRAITGAGDAMFDGPAADAADLRFPDA</sequence>
<keyword evidence="2" id="KW-1185">Reference proteome</keyword>
<evidence type="ECO:0000313" key="2">
    <source>
        <dbReference type="Proteomes" id="UP000033202"/>
    </source>
</evidence>
<accession>A0A0E9MNN0</accession>
<dbReference type="Proteomes" id="UP000033202">
    <property type="component" value="Unassembled WGS sequence"/>
</dbReference>
<comment type="caution">
    <text evidence="1">The sequence shown here is derived from an EMBL/GenBank/DDBJ whole genome shotgun (WGS) entry which is preliminary data.</text>
</comment>
<organism evidence="1 2">
    <name type="scientific">Sphingomonas changbaiensis NBRC 104936</name>
    <dbReference type="NCBI Taxonomy" id="1219043"/>
    <lineage>
        <taxon>Bacteria</taxon>
        <taxon>Pseudomonadati</taxon>
        <taxon>Pseudomonadota</taxon>
        <taxon>Alphaproteobacteria</taxon>
        <taxon>Sphingomonadales</taxon>
        <taxon>Sphingomonadaceae</taxon>
        <taxon>Sphingomonas</taxon>
    </lineage>
</organism>
<proteinExistence type="predicted"/>
<dbReference type="EMBL" id="BBWU01000028">
    <property type="protein sequence ID" value="GAO39154.1"/>
    <property type="molecule type" value="Genomic_DNA"/>
</dbReference>
<protein>
    <submittedName>
        <fullName evidence="1">Uncharacterized protein</fullName>
    </submittedName>
</protein>
<name>A0A0E9MNN0_9SPHN</name>